<dbReference type="Proteomes" id="UP000826234">
    <property type="component" value="Unassembled WGS sequence"/>
</dbReference>
<feature type="transmembrane region" description="Helical" evidence="5">
    <location>
        <begin position="99"/>
        <end position="121"/>
    </location>
</feature>
<evidence type="ECO:0000256" key="4">
    <source>
        <dbReference type="ARBA" id="ARBA00023136"/>
    </source>
</evidence>
<organism evidence="6 7">
    <name type="scientific">Phrynosoma platyrhinos</name>
    <name type="common">Desert horned lizard</name>
    <dbReference type="NCBI Taxonomy" id="52577"/>
    <lineage>
        <taxon>Eukaryota</taxon>
        <taxon>Metazoa</taxon>
        <taxon>Chordata</taxon>
        <taxon>Craniata</taxon>
        <taxon>Vertebrata</taxon>
        <taxon>Euteleostomi</taxon>
        <taxon>Lepidosauria</taxon>
        <taxon>Squamata</taxon>
        <taxon>Bifurcata</taxon>
        <taxon>Unidentata</taxon>
        <taxon>Episquamata</taxon>
        <taxon>Toxicofera</taxon>
        <taxon>Iguania</taxon>
        <taxon>Phrynosomatidae</taxon>
        <taxon>Phrynosomatinae</taxon>
        <taxon>Phrynosoma</taxon>
    </lineage>
</organism>
<evidence type="ECO:0000313" key="7">
    <source>
        <dbReference type="Proteomes" id="UP000826234"/>
    </source>
</evidence>
<dbReference type="Gene3D" id="1.20.140.150">
    <property type="match status" value="1"/>
</dbReference>
<feature type="transmembrane region" description="Helical" evidence="5">
    <location>
        <begin position="69"/>
        <end position="93"/>
    </location>
</feature>
<keyword evidence="3 5" id="KW-1133">Transmembrane helix</keyword>
<evidence type="ECO:0000313" key="6">
    <source>
        <dbReference type="EMBL" id="KAH0631403.1"/>
    </source>
</evidence>
<comment type="subcellular location">
    <subcellularLocation>
        <location evidence="1">Membrane</location>
        <topology evidence="1">Multi-pass membrane protein</topology>
    </subcellularLocation>
</comment>
<name>A0ABQ7TQF1_PHRPL</name>
<evidence type="ECO:0000256" key="3">
    <source>
        <dbReference type="ARBA" id="ARBA00022989"/>
    </source>
</evidence>
<evidence type="ECO:0000256" key="5">
    <source>
        <dbReference type="SAM" id="Phobius"/>
    </source>
</evidence>
<sequence>VRSEHHIKLLLYHSPIPLKYIITTFSSPPLIHADRLNAVRAFMLIGMIAGAVSFFGLCVTFCKSQLGSISLAMISAIASFAAGICAMIAMAIFTADTSSYGWSFGLGWASFPLFLITSKYVQSGNDEMHSFIQTYGLQWDCDRILRAHL</sequence>
<proteinExistence type="predicted"/>
<reference evidence="6 7" key="1">
    <citation type="journal article" date="2022" name="Gigascience">
        <title>A chromosome-level genome assembly and annotation of the desert horned lizard, Phrynosoma platyrhinos, provides insight into chromosomal rearrangements among reptiles.</title>
        <authorList>
            <person name="Koochekian N."/>
            <person name="Ascanio A."/>
            <person name="Farleigh K."/>
            <person name="Card D.C."/>
            <person name="Schield D.R."/>
            <person name="Castoe T.A."/>
            <person name="Jezkova T."/>
        </authorList>
    </citation>
    <scope>NUCLEOTIDE SEQUENCE [LARGE SCALE GENOMIC DNA]</scope>
    <source>
        <strain evidence="6">NK-2021</strain>
    </source>
</reference>
<dbReference type="PANTHER" id="PTHR10671">
    <property type="entry name" value="EPITHELIAL MEMBRANE PROTEIN-RELATED"/>
    <property type="match status" value="1"/>
</dbReference>
<keyword evidence="7" id="KW-1185">Reference proteome</keyword>
<keyword evidence="4 5" id="KW-0472">Membrane</keyword>
<gene>
    <name evidence="6" type="ORF">JD844_005711</name>
</gene>
<dbReference type="EMBL" id="JAIPUX010000035">
    <property type="protein sequence ID" value="KAH0631403.1"/>
    <property type="molecule type" value="Genomic_DNA"/>
</dbReference>
<dbReference type="PANTHER" id="PTHR10671:SF34">
    <property type="entry name" value="PROTEIN NKG7"/>
    <property type="match status" value="1"/>
</dbReference>
<evidence type="ECO:0000256" key="2">
    <source>
        <dbReference type="ARBA" id="ARBA00022692"/>
    </source>
</evidence>
<comment type="caution">
    <text evidence="6">The sequence shown here is derived from an EMBL/GenBank/DDBJ whole genome shotgun (WGS) entry which is preliminary data.</text>
</comment>
<feature type="transmembrane region" description="Helical" evidence="5">
    <location>
        <begin position="41"/>
        <end position="62"/>
    </location>
</feature>
<keyword evidence="2 5" id="KW-0812">Transmembrane</keyword>
<feature type="non-terminal residue" evidence="6">
    <location>
        <position position="1"/>
    </location>
</feature>
<protein>
    <submittedName>
        <fullName evidence="6">Uncharacterized protein</fullName>
    </submittedName>
</protein>
<evidence type="ECO:0000256" key="1">
    <source>
        <dbReference type="ARBA" id="ARBA00004141"/>
    </source>
</evidence>
<accession>A0ABQ7TQF1</accession>
<dbReference type="InterPro" id="IPR050579">
    <property type="entry name" value="PMP-22/EMP/MP20-like"/>
</dbReference>